<proteinExistence type="predicted"/>
<reference evidence="2" key="2">
    <citation type="submission" date="2020-11" db="EMBL/GenBank/DDBJ databases">
        <authorList>
            <person name="McCartney M.A."/>
            <person name="Auch B."/>
            <person name="Kono T."/>
            <person name="Mallez S."/>
            <person name="Becker A."/>
            <person name="Gohl D.M."/>
            <person name="Silverstein K.A.T."/>
            <person name="Koren S."/>
            <person name="Bechman K.B."/>
            <person name="Herman A."/>
            <person name="Abrahante J.E."/>
            <person name="Garbe J."/>
        </authorList>
    </citation>
    <scope>NUCLEOTIDE SEQUENCE</scope>
    <source>
        <strain evidence="2">Duluth1</strain>
        <tissue evidence="2">Whole animal</tissue>
    </source>
</reference>
<dbReference type="Proteomes" id="UP000828390">
    <property type="component" value="Unassembled WGS sequence"/>
</dbReference>
<feature type="region of interest" description="Disordered" evidence="1">
    <location>
        <begin position="61"/>
        <end position="92"/>
    </location>
</feature>
<evidence type="ECO:0000313" key="2">
    <source>
        <dbReference type="EMBL" id="KAH3725368.1"/>
    </source>
</evidence>
<feature type="compositionally biased region" description="Basic and acidic residues" evidence="1">
    <location>
        <begin position="62"/>
        <end position="78"/>
    </location>
</feature>
<reference evidence="2" key="1">
    <citation type="journal article" date="2019" name="bioRxiv">
        <title>The Genome of the Zebra Mussel, Dreissena polymorpha: A Resource for Invasive Species Research.</title>
        <authorList>
            <person name="McCartney M.A."/>
            <person name="Auch B."/>
            <person name="Kono T."/>
            <person name="Mallez S."/>
            <person name="Zhang Y."/>
            <person name="Obille A."/>
            <person name="Becker A."/>
            <person name="Abrahante J.E."/>
            <person name="Garbe J."/>
            <person name="Badalamenti J.P."/>
            <person name="Herman A."/>
            <person name="Mangelson H."/>
            <person name="Liachko I."/>
            <person name="Sullivan S."/>
            <person name="Sone E.D."/>
            <person name="Koren S."/>
            <person name="Silverstein K.A.T."/>
            <person name="Beckman K.B."/>
            <person name="Gohl D.M."/>
        </authorList>
    </citation>
    <scope>NUCLEOTIDE SEQUENCE</scope>
    <source>
        <strain evidence="2">Duluth1</strain>
        <tissue evidence="2">Whole animal</tissue>
    </source>
</reference>
<evidence type="ECO:0000313" key="3">
    <source>
        <dbReference type="Proteomes" id="UP000828390"/>
    </source>
</evidence>
<accession>A0A9D4HQ16</accession>
<gene>
    <name evidence="2" type="ORF">DPMN_051201</name>
</gene>
<evidence type="ECO:0000256" key="1">
    <source>
        <dbReference type="SAM" id="MobiDB-lite"/>
    </source>
</evidence>
<keyword evidence="3" id="KW-1185">Reference proteome</keyword>
<dbReference type="EMBL" id="JAIWYP010000012">
    <property type="protein sequence ID" value="KAH3725368.1"/>
    <property type="molecule type" value="Genomic_DNA"/>
</dbReference>
<organism evidence="2 3">
    <name type="scientific">Dreissena polymorpha</name>
    <name type="common">Zebra mussel</name>
    <name type="synonym">Mytilus polymorpha</name>
    <dbReference type="NCBI Taxonomy" id="45954"/>
    <lineage>
        <taxon>Eukaryota</taxon>
        <taxon>Metazoa</taxon>
        <taxon>Spiralia</taxon>
        <taxon>Lophotrochozoa</taxon>
        <taxon>Mollusca</taxon>
        <taxon>Bivalvia</taxon>
        <taxon>Autobranchia</taxon>
        <taxon>Heteroconchia</taxon>
        <taxon>Euheterodonta</taxon>
        <taxon>Imparidentia</taxon>
        <taxon>Neoheterodontei</taxon>
        <taxon>Myida</taxon>
        <taxon>Dreissenoidea</taxon>
        <taxon>Dreissenidae</taxon>
        <taxon>Dreissena</taxon>
    </lineage>
</organism>
<feature type="compositionally biased region" description="Polar residues" evidence="1">
    <location>
        <begin position="79"/>
        <end position="92"/>
    </location>
</feature>
<protein>
    <submittedName>
        <fullName evidence="2">Uncharacterized protein</fullName>
    </submittedName>
</protein>
<comment type="caution">
    <text evidence="2">The sequence shown here is derived from an EMBL/GenBank/DDBJ whole genome shotgun (WGS) entry which is preliminary data.</text>
</comment>
<sequence>MCRIPRTACNVVARRRSHDHERRGPGICCRFRNPSKNNASLKAQDDGGNCAGKPCVYSATVKEADTNSDEKQSSRPVEDQSTQHGKTHSNVI</sequence>
<name>A0A9D4HQ16_DREPO</name>
<dbReference type="AlphaFoldDB" id="A0A9D4HQ16"/>